<dbReference type="EMBL" id="LNYJ01000011">
    <property type="protein sequence ID" value="KTD18232.1"/>
    <property type="molecule type" value="Genomic_DNA"/>
</dbReference>
<keyword evidence="3" id="KW-0813">Transport</keyword>
<dbReference type="PANTHER" id="PTHR30531">
    <property type="entry name" value="FLAGELLAR BIOSYNTHETIC PROTEIN FLHB"/>
    <property type="match status" value="1"/>
</dbReference>
<evidence type="ECO:0000313" key="5">
    <source>
        <dbReference type="EMBL" id="KTD18232.1"/>
    </source>
</evidence>
<evidence type="ECO:0000256" key="2">
    <source>
        <dbReference type="ARBA" id="ARBA00021622"/>
    </source>
</evidence>
<organism evidence="5 6">
    <name type="scientific">Legionella jordanis</name>
    <dbReference type="NCBI Taxonomy" id="456"/>
    <lineage>
        <taxon>Bacteria</taxon>
        <taxon>Pseudomonadati</taxon>
        <taxon>Pseudomonadota</taxon>
        <taxon>Gammaproteobacteria</taxon>
        <taxon>Legionellales</taxon>
        <taxon>Legionellaceae</taxon>
        <taxon>Legionella</taxon>
    </lineage>
</organism>
<proteinExistence type="inferred from homology"/>
<keyword evidence="3" id="KW-1006">Bacterial flagellum protein export</keyword>
<gene>
    <name evidence="5" type="primary">flhB</name>
    <name evidence="5" type="ORF">Ljor_2538</name>
</gene>
<dbReference type="InterPro" id="IPR006135">
    <property type="entry name" value="T3SS_substrate_exporter"/>
</dbReference>
<dbReference type="Gene3D" id="3.40.1690.10">
    <property type="entry name" value="secretion proteins EscU"/>
    <property type="match status" value="1"/>
</dbReference>
<evidence type="ECO:0000313" key="6">
    <source>
        <dbReference type="Proteomes" id="UP000055035"/>
    </source>
</evidence>
<dbReference type="RefSeq" id="WP_058471911.1">
    <property type="nucleotide sequence ID" value="NZ_CAAAIC010000010.1"/>
</dbReference>
<keyword evidence="6" id="KW-1185">Reference proteome</keyword>
<comment type="caution">
    <text evidence="5">The sequence shown here is derived from an EMBL/GenBank/DDBJ whole genome shotgun (WGS) entry which is preliminary data.</text>
</comment>
<dbReference type="OrthoDB" id="5244399at2"/>
<reference evidence="5 6" key="1">
    <citation type="submission" date="2015-11" db="EMBL/GenBank/DDBJ databases">
        <title>Genomic analysis of 38 Legionella species identifies large and diverse effector repertoires.</title>
        <authorList>
            <person name="Burstein D."/>
            <person name="Amaro F."/>
            <person name="Zusman T."/>
            <person name="Lifshitz Z."/>
            <person name="Cohen O."/>
            <person name="Gilbert J.A."/>
            <person name="Pupko T."/>
            <person name="Shuman H.A."/>
            <person name="Segal G."/>
        </authorList>
    </citation>
    <scope>NUCLEOTIDE SEQUENCE [LARGE SCALE GENOMIC DNA]</scope>
    <source>
        <strain evidence="5 6">BL-540</strain>
    </source>
</reference>
<dbReference type="GO" id="GO:0005886">
    <property type="term" value="C:plasma membrane"/>
    <property type="evidence" value="ECO:0007669"/>
    <property type="project" value="TreeGrafter"/>
</dbReference>
<dbReference type="GO" id="GO:0009306">
    <property type="term" value="P:protein secretion"/>
    <property type="evidence" value="ECO:0007669"/>
    <property type="project" value="InterPro"/>
</dbReference>
<accession>A0A0W0VDR5</accession>
<keyword evidence="5" id="KW-0282">Flagellum</keyword>
<dbReference type="STRING" id="456.Ljor_2538"/>
<comment type="function">
    <text evidence="4">Required for formation of the rod structure in the basal body of the flagellar apparatus. Together with FliI and FliH, may constitute the export apparatus of flagellin.</text>
</comment>
<name>A0A0W0VDR5_9GAMM</name>
<keyword evidence="5" id="KW-0969">Cilium</keyword>
<dbReference type="PANTHER" id="PTHR30531:SF12">
    <property type="entry name" value="FLAGELLAR BIOSYNTHETIC PROTEIN FLHB"/>
    <property type="match status" value="1"/>
</dbReference>
<dbReference type="PATRIC" id="fig|456.5.peg.2727"/>
<keyword evidence="5" id="KW-0966">Cell projection</keyword>
<comment type="similarity">
    <text evidence="1">Belongs to the type III secretion exporter family.</text>
</comment>
<dbReference type="SUPFAM" id="SSF160544">
    <property type="entry name" value="EscU C-terminal domain-like"/>
    <property type="match status" value="1"/>
</dbReference>
<evidence type="ECO:0000256" key="4">
    <source>
        <dbReference type="ARBA" id="ARBA00025078"/>
    </source>
</evidence>
<dbReference type="Proteomes" id="UP000055035">
    <property type="component" value="Unassembled WGS sequence"/>
</dbReference>
<evidence type="ECO:0000256" key="3">
    <source>
        <dbReference type="ARBA" id="ARBA00023225"/>
    </source>
</evidence>
<evidence type="ECO:0000256" key="1">
    <source>
        <dbReference type="ARBA" id="ARBA00010690"/>
    </source>
</evidence>
<protein>
    <recommendedName>
        <fullName evidence="2">Flagellar biosynthetic protein FlhB</fullName>
    </recommendedName>
</protein>
<dbReference type="InterPro" id="IPR029025">
    <property type="entry name" value="T3SS_substrate_exporter_C"/>
</dbReference>
<dbReference type="AlphaFoldDB" id="A0A0W0VDR5"/>
<sequence>MTEKKQAVALHYDGHSAPIVTAKGEGGIAEQIIKTAKEHGIPLHHDKELTALLAKVELKKEIPPELYRAVAQILIFLYFLDGKIPDEEDADGS</sequence>
<dbReference type="Pfam" id="PF01312">
    <property type="entry name" value="Bac_export_2"/>
    <property type="match status" value="1"/>
</dbReference>
<keyword evidence="3" id="KW-0653">Protein transport</keyword>